<evidence type="ECO:0000313" key="2">
    <source>
        <dbReference type="EMBL" id="RON01693.1"/>
    </source>
</evidence>
<reference evidence="2 3" key="1">
    <citation type="submission" date="2016-10" db="EMBL/GenBank/DDBJ databases">
        <title>Comparative genome analysis of multiple Pseudomonas spp. focuses on biocontrol and plant growth promoting traits.</title>
        <authorList>
            <person name="Tao X.-Y."/>
            <person name="Taylor C.G."/>
        </authorList>
    </citation>
    <scope>NUCLEOTIDE SEQUENCE [LARGE SCALE GENOMIC DNA]</scope>
    <source>
        <strain evidence="2 3">48H11</strain>
    </source>
</reference>
<dbReference type="Pfam" id="PF19619">
    <property type="entry name" value="DUF6124"/>
    <property type="match status" value="1"/>
</dbReference>
<comment type="caution">
    <text evidence="2">The sequence shown here is derived from an EMBL/GenBank/DDBJ whole genome shotgun (WGS) entry which is preliminary data.</text>
</comment>
<gene>
    <name evidence="2" type="ORF">BK659_24595</name>
</gene>
<proteinExistence type="predicted"/>
<evidence type="ECO:0008006" key="4">
    <source>
        <dbReference type="Google" id="ProtNLM"/>
    </source>
</evidence>
<dbReference type="RefSeq" id="WP_123428221.1">
    <property type="nucleotide sequence ID" value="NZ_MOBJ01000034.1"/>
</dbReference>
<dbReference type="OrthoDB" id="7009380at2"/>
<feature type="region of interest" description="Disordered" evidence="1">
    <location>
        <begin position="1"/>
        <end position="29"/>
    </location>
</feature>
<sequence length="134" mass="14548">MRWSAQYGNPDRSKLTPNPPETDPVSPYASLDSKELHAAAHRALDHYLVLPETKALLADRRPGCIFVIAPDVDSETLLAHACETLASANVMASDLAFELEGPKRNTALAIQQMISLAELAVNRALDHLDPPEPA</sequence>
<dbReference type="AlphaFoldDB" id="A0A423GVW4"/>
<name>A0A423GVW4_9PSED</name>
<evidence type="ECO:0000313" key="3">
    <source>
        <dbReference type="Proteomes" id="UP000286071"/>
    </source>
</evidence>
<organism evidence="2 3">
    <name type="scientific">Pseudomonas brassicacearum</name>
    <dbReference type="NCBI Taxonomy" id="930166"/>
    <lineage>
        <taxon>Bacteria</taxon>
        <taxon>Pseudomonadati</taxon>
        <taxon>Pseudomonadota</taxon>
        <taxon>Gammaproteobacteria</taxon>
        <taxon>Pseudomonadales</taxon>
        <taxon>Pseudomonadaceae</taxon>
        <taxon>Pseudomonas</taxon>
    </lineage>
</organism>
<dbReference type="EMBL" id="MOBJ01000034">
    <property type="protein sequence ID" value="RON01693.1"/>
    <property type="molecule type" value="Genomic_DNA"/>
</dbReference>
<accession>A0A423GVW4</accession>
<evidence type="ECO:0000256" key="1">
    <source>
        <dbReference type="SAM" id="MobiDB-lite"/>
    </source>
</evidence>
<dbReference type="Proteomes" id="UP000286071">
    <property type="component" value="Unassembled WGS sequence"/>
</dbReference>
<protein>
    <recommendedName>
        <fullName evidence="4">DUF3077 domain-containing protein</fullName>
    </recommendedName>
</protein>